<dbReference type="PANTHER" id="PTHR11560">
    <property type="entry name" value="39S RIBOSOMAL PROTEIN L10, MITOCHONDRIAL"/>
    <property type="match status" value="1"/>
</dbReference>
<dbReference type="InterPro" id="IPR043141">
    <property type="entry name" value="Ribosomal_uL10-like_sf"/>
</dbReference>
<gene>
    <name evidence="3" type="ORF">WG66_8359</name>
</gene>
<name>A0A0W0FRW3_MONRR</name>
<dbReference type="SUPFAM" id="SSF160369">
    <property type="entry name" value="Ribosomal protein L10-like"/>
    <property type="match status" value="1"/>
</dbReference>
<dbReference type="InterPro" id="IPR047865">
    <property type="entry name" value="Ribosomal_uL10_bac_type"/>
</dbReference>
<dbReference type="EMBL" id="LATX01001708">
    <property type="protein sequence ID" value="KTB39101.1"/>
    <property type="molecule type" value="Genomic_DNA"/>
</dbReference>
<comment type="similarity">
    <text evidence="1">Belongs to the universal ribosomal protein uL10 family.</text>
</comment>
<dbReference type="Proteomes" id="UP000054988">
    <property type="component" value="Unassembled WGS sequence"/>
</dbReference>
<evidence type="ECO:0000313" key="3">
    <source>
        <dbReference type="EMBL" id="KTB39101.1"/>
    </source>
</evidence>
<organism evidence="3 4">
    <name type="scientific">Moniliophthora roreri</name>
    <name type="common">Frosty pod rot fungus</name>
    <name type="synonym">Monilia roreri</name>
    <dbReference type="NCBI Taxonomy" id="221103"/>
    <lineage>
        <taxon>Eukaryota</taxon>
        <taxon>Fungi</taxon>
        <taxon>Dikarya</taxon>
        <taxon>Basidiomycota</taxon>
        <taxon>Agaricomycotina</taxon>
        <taxon>Agaricomycetes</taxon>
        <taxon>Agaricomycetidae</taxon>
        <taxon>Agaricales</taxon>
        <taxon>Marasmiineae</taxon>
        <taxon>Marasmiaceae</taxon>
        <taxon>Moniliophthora</taxon>
    </lineage>
</organism>
<evidence type="ECO:0000313" key="4">
    <source>
        <dbReference type="Proteomes" id="UP000054988"/>
    </source>
</evidence>
<accession>A0A0W0FRW3</accession>
<feature type="compositionally biased region" description="Basic and acidic residues" evidence="2">
    <location>
        <begin position="188"/>
        <end position="210"/>
    </location>
</feature>
<proteinExistence type="inferred from homology"/>
<evidence type="ECO:0000256" key="1">
    <source>
        <dbReference type="ARBA" id="ARBA00008889"/>
    </source>
</evidence>
<reference evidence="3 4" key="1">
    <citation type="submission" date="2015-12" db="EMBL/GenBank/DDBJ databases">
        <title>Draft genome sequence of Moniliophthora roreri, the causal agent of frosty pod rot of cacao.</title>
        <authorList>
            <person name="Aime M.C."/>
            <person name="Diaz-Valderrama J.R."/>
            <person name="Kijpornyongpan T."/>
            <person name="Phillips-Mora W."/>
        </authorList>
    </citation>
    <scope>NUCLEOTIDE SEQUENCE [LARGE SCALE GENOMIC DNA]</scope>
    <source>
        <strain evidence="3 4">MCA 2952</strain>
    </source>
</reference>
<dbReference type="eggNOG" id="ENOG502S9YH">
    <property type="taxonomic scope" value="Eukaryota"/>
</dbReference>
<evidence type="ECO:0000256" key="2">
    <source>
        <dbReference type="SAM" id="MobiDB-lite"/>
    </source>
</evidence>
<dbReference type="AlphaFoldDB" id="A0A0W0FRW3"/>
<feature type="region of interest" description="Disordered" evidence="2">
    <location>
        <begin position="175"/>
        <end position="210"/>
    </location>
</feature>
<comment type="caution">
    <text evidence="3">The sequence shown here is derived from an EMBL/GenBank/DDBJ whole genome shotgun (WGS) entry which is preliminary data.</text>
</comment>
<sequence length="347" mass="38030">MFARRAASTNRLSLPQVTSTTRRAYAISVKEHIPLEGKAYPRVFTGKKNFQYNWYTRILSSTHNGSPLIILHHEDFSANRLKKLRSDIATAARKYYDAQIRKASLDSPKPITDADIPTLTVIRTSVFGAALRAHSGINLQDVEKMVNNTPGNYAVLQFPPLDPPLLSAVLRAMDRSVPPRPPKSPEQIAKEEAAKKADPEQPGRRVKRSRPELVPDLKVIGALIEGKVFLPQGLKDVAELPTLDTLRAQIIGLLSAPGAQIAGVLGQAAGGQLARTLEGLKKALEEEQSESLRGRTPICNASLLGHLGRVRSDCINAKESRGLKPNAYDRPRLKGDILGLGEYFMSN</sequence>
<protein>
    <submittedName>
        <fullName evidence="3">Uncharacterized protein</fullName>
    </submittedName>
</protein>